<feature type="transmembrane region" description="Helical" evidence="5">
    <location>
        <begin position="254"/>
        <end position="273"/>
    </location>
</feature>
<dbReference type="PANTHER" id="PTHR21576:SF73">
    <property type="entry name" value="F1C9.29 PROTEIN-RELATED"/>
    <property type="match status" value="1"/>
</dbReference>
<accession>A0A8T2QU58</accession>
<sequence>MAASTSRSSTSSAYSWARRLWRSRWLLLVAASWVETCTGLNVMYATFSPAIKSSLSYNQKQISRLGVAKDFGNAAEIIAGFLSQVISSRALLFLGGFQFLLGYGILWLIVKNIIPAPPFWMVFVLIFIGANAQKYLDMAAVVSSLPSFPDSRGSLLGVLKAFKGLSGAIFSHIYSAFFSPVRSAALLIVAIGPAMISFITSPVIRRVGRAYTEDKRMENWTYAVLYIICFIIAGYMVFLLFFENDLPAGDYRNILTRLGLLLLILSPLVPALVNVTVQEKRVGTILEGPLNEALIDNESRKSRMARDSEDECQNGSQQKEKIVASEAVNSHVTRSPFWKCDHQAFQLGDEVTFLQALRTPELWLLFFALYCGLGSGSTALDNLGQMAQAQGYENTHIFVSIFSISSYLGHLISGHMSEVITRKGIPRPATLIMVEGLMLLSQFLFAMAWKGSLHFATIFLGLSYGSFSSVNPAVSSELFGFKSFGPIFGFLTLSAPASSTILAGFVAGAIYDKEAEKQKASECAGQVCFFLTCWIMVGVCACGMLLSAILSWRVREIYRRKLQRSTSNCQRSLC</sequence>
<dbReference type="PANTHER" id="PTHR21576">
    <property type="entry name" value="UNCHARACTERIZED NODULIN-LIKE PROTEIN"/>
    <property type="match status" value="1"/>
</dbReference>
<comment type="subcellular location">
    <subcellularLocation>
        <location evidence="1">Membrane</location>
        <topology evidence="1">Multi-pass membrane protein</topology>
    </subcellularLocation>
</comment>
<evidence type="ECO:0000259" key="6">
    <source>
        <dbReference type="Pfam" id="PF06813"/>
    </source>
</evidence>
<reference evidence="8" key="1">
    <citation type="submission" date="2021-08" db="EMBL/GenBank/DDBJ databases">
        <title>WGS assembly of Ceratopteris richardii.</title>
        <authorList>
            <person name="Marchant D.B."/>
            <person name="Chen G."/>
            <person name="Jenkins J."/>
            <person name="Shu S."/>
            <person name="Leebens-Mack J."/>
            <person name="Grimwood J."/>
            <person name="Schmutz J."/>
            <person name="Soltis P."/>
            <person name="Soltis D."/>
            <person name="Chen Z.-H."/>
        </authorList>
    </citation>
    <scope>NUCLEOTIDE SEQUENCE</scope>
    <source>
        <strain evidence="8">Whitten #5841</strain>
        <tissue evidence="8">Leaf</tissue>
    </source>
</reference>
<organism evidence="8 9">
    <name type="scientific">Ceratopteris richardii</name>
    <name type="common">Triangle waterfern</name>
    <dbReference type="NCBI Taxonomy" id="49495"/>
    <lineage>
        <taxon>Eukaryota</taxon>
        <taxon>Viridiplantae</taxon>
        <taxon>Streptophyta</taxon>
        <taxon>Embryophyta</taxon>
        <taxon>Tracheophyta</taxon>
        <taxon>Polypodiopsida</taxon>
        <taxon>Polypodiidae</taxon>
        <taxon>Polypodiales</taxon>
        <taxon>Pteridineae</taxon>
        <taxon>Pteridaceae</taxon>
        <taxon>Parkerioideae</taxon>
        <taxon>Ceratopteris</taxon>
    </lineage>
</organism>
<dbReference type="Pfam" id="PF06813">
    <property type="entry name" value="Nodulin-like"/>
    <property type="match status" value="1"/>
</dbReference>
<keyword evidence="2 5" id="KW-0812">Transmembrane</keyword>
<protein>
    <recommendedName>
        <fullName evidence="10">Nodulin-like domain-containing protein</fullName>
    </recommendedName>
</protein>
<dbReference type="SUPFAM" id="SSF103473">
    <property type="entry name" value="MFS general substrate transporter"/>
    <property type="match status" value="2"/>
</dbReference>
<feature type="transmembrane region" description="Helical" evidence="5">
    <location>
        <begin position="25"/>
        <end position="47"/>
    </location>
</feature>
<evidence type="ECO:0000259" key="7">
    <source>
        <dbReference type="Pfam" id="PF23262"/>
    </source>
</evidence>
<feature type="transmembrane region" description="Helical" evidence="5">
    <location>
        <begin position="90"/>
        <end position="110"/>
    </location>
</feature>
<evidence type="ECO:0000313" key="8">
    <source>
        <dbReference type="EMBL" id="KAH7287130.1"/>
    </source>
</evidence>
<dbReference type="Proteomes" id="UP000825935">
    <property type="component" value="Chromosome 32"/>
</dbReference>
<feature type="transmembrane region" description="Helical" evidence="5">
    <location>
        <begin position="362"/>
        <end position="380"/>
    </location>
</feature>
<evidence type="ECO:0008006" key="10">
    <source>
        <dbReference type="Google" id="ProtNLM"/>
    </source>
</evidence>
<evidence type="ECO:0000256" key="4">
    <source>
        <dbReference type="ARBA" id="ARBA00023136"/>
    </source>
</evidence>
<dbReference type="OMA" id="ASMANFP"/>
<evidence type="ECO:0000256" key="1">
    <source>
        <dbReference type="ARBA" id="ARBA00004141"/>
    </source>
</evidence>
<evidence type="ECO:0000256" key="3">
    <source>
        <dbReference type="ARBA" id="ARBA00022989"/>
    </source>
</evidence>
<evidence type="ECO:0000313" key="9">
    <source>
        <dbReference type="Proteomes" id="UP000825935"/>
    </source>
</evidence>
<dbReference type="EMBL" id="CM035437">
    <property type="protein sequence ID" value="KAH7287130.1"/>
    <property type="molecule type" value="Genomic_DNA"/>
</dbReference>
<dbReference type="Pfam" id="PF23262">
    <property type="entry name" value="NFD4_C"/>
    <property type="match status" value="1"/>
</dbReference>
<feature type="transmembrane region" description="Helical" evidence="5">
    <location>
        <begin position="184"/>
        <end position="204"/>
    </location>
</feature>
<dbReference type="AlphaFoldDB" id="A0A8T2QU58"/>
<keyword evidence="3 5" id="KW-1133">Transmembrane helix</keyword>
<feature type="transmembrane region" description="Helical" evidence="5">
    <location>
        <begin position="429"/>
        <end position="449"/>
    </location>
</feature>
<dbReference type="Gene3D" id="1.20.1250.20">
    <property type="entry name" value="MFS general substrate transporter like domains"/>
    <property type="match status" value="1"/>
</dbReference>
<feature type="transmembrane region" description="Helical" evidence="5">
    <location>
        <begin position="486"/>
        <end position="509"/>
    </location>
</feature>
<dbReference type="GO" id="GO:0016020">
    <property type="term" value="C:membrane"/>
    <property type="evidence" value="ECO:0007669"/>
    <property type="project" value="UniProtKB-SubCell"/>
</dbReference>
<feature type="transmembrane region" description="Helical" evidence="5">
    <location>
        <begin position="529"/>
        <end position="552"/>
    </location>
</feature>
<comment type="caution">
    <text evidence="8">The sequence shown here is derived from an EMBL/GenBank/DDBJ whole genome shotgun (WGS) entry which is preliminary data.</text>
</comment>
<proteinExistence type="predicted"/>
<gene>
    <name evidence="8" type="ORF">KP509_32G039600</name>
</gene>
<keyword evidence="4 5" id="KW-0472">Membrane</keyword>
<evidence type="ECO:0000256" key="2">
    <source>
        <dbReference type="ARBA" id="ARBA00022692"/>
    </source>
</evidence>
<feature type="domain" description="NFD4 C-terminal" evidence="7">
    <location>
        <begin position="347"/>
        <end position="558"/>
    </location>
</feature>
<dbReference type="InterPro" id="IPR010658">
    <property type="entry name" value="Nodulin-like"/>
</dbReference>
<feature type="transmembrane region" description="Helical" evidence="5">
    <location>
        <begin position="116"/>
        <end position="136"/>
    </location>
</feature>
<dbReference type="InterPro" id="IPR036259">
    <property type="entry name" value="MFS_trans_sf"/>
</dbReference>
<feature type="transmembrane region" description="Helical" evidence="5">
    <location>
        <begin position="455"/>
        <end position="474"/>
    </location>
</feature>
<name>A0A8T2QU58_CERRI</name>
<evidence type="ECO:0000256" key="5">
    <source>
        <dbReference type="SAM" id="Phobius"/>
    </source>
</evidence>
<keyword evidence="9" id="KW-1185">Reference proteome</keyword>
<feature type="transmembrane region" description="Helical" evidence="5">
    <location>
        <begin position="395"/>
        <end position="417"/>
    </location>
</feature>
<feature type="transmembrane region" description="Helical" evidence="5">
    <location>
        <begin position="224"/>
        <end position="242"/>
    </location>
</feature>
<feature type="domain" description="Nodulin-like" evidence="6">
    <location>
        <begin position="24"/>
        <end position="269"/>
    </location>
</feature>
<dbReference type="OrthoDB" id="410267at2759"/>
<dbReference type="InterPro" id="IPR056555">
    <property type="entry name" value="NFD4_C"/>
</dbReference>